<organism evidence="3 4">
    <name type="scientific">Caenorhabditis tropicalis</name>
    <dbReference type="NCBI Taxonomy" id="1561998"/>
    <lineage>
        <taxon>Eukaryota</taxon>
        <taxon>Metazoa</taxon>
        <taxon>Ecdysozoa</taxon>
        <taxon>Nematoda</taxon>
        <taxon>Chromadorea</taxon>
        <taxon>Rhabditida</taxon>
        <taxon>Rhabditina</taxon>
        <taxon>Rhabditomorpha</taxon>
        <taxon>Rhabditoidea</taxon>
        <taxon>Rhabditidae</taxon>
        <taxon>Peloderinae</taxon>
        <taxon>Caenorhabditis</taxon>
    </lineage>
</organism>
<name>A0A1I7TB17_9PELO</name>
<accession>A0A1I7TB17</accession>
<dbReference type="eggNOG" id="ENOG502STBK">
    <property type="taxonomic scope" value="Eukaryota"/>
</dbReference>
<keyword evidence="1" id="KW-0732">Signal</keyword>
<dbReference type="SMART" id="SM00473">
    <property type="entry name" value="PAN_AP"/>
    <property type="match status" value="3"/>
</dbReference>
<feature type="signal peptide" evidence="1">
    <location>
        <begin position="1"/>
        <end position="18"/>
    </location>
</feature>
<dbReference type="InterPro" id="IPR003609">
    <property type="entry name" value="Pan_app"/>
</dbReference>
<evidence type="ECO:0000256" key="1">
    <source>
        <dbReference type="SAM" id="SignalP"/>
    </source>
</evidence>
<dbReference type="WBParaSite" id="Csp11.Scaffold567.g4185.t1">
    <property type="protein sequence ID" value="Csp11.Scaffold567.g4185.t1"/>
    <property type="gene ID" value="Csp11.Scaffold567.g4185"/>
</dbReference>
<reference evidence="4" key="1">
    <citation type="submission" date="2016-11" db="UniProtKB">
        <authorList>
            <consortium name="WormBaseParasite"/>
        </authorList>
    </citation>
    <scope>IDENTIFICATION</scope>
</reference>
<keyword evidence="3" id="KW-1185">Reference proteome</keyword>
<feature type="domain" description="Apple" evidence="2">
    <location>
        <begin position="317"/>
        <end position="396"/>
    </location>
</feature>
<dbReference type="PROSITE" id="PS50948">
    <property type="entry name" value="PAN"/>
    <property type="match status" value="3"/>
</dbReference>
<dbReference type="Gene3D" id="3.50.4.10">
    <property type="entry name" value="Hepatocyte Growth Factor"/>
    <property type="match status" value="1"/>
</dbReference>
<evidence type="ECO:0000313" key="3">
    <source>
        <dbReference type="Proteomes" id="UP000095282"/>
    </source>
</evidence>
<dbReference type="Proteomes" id="UP000095282">
    <property type="component" value="Unplaced"/>
</dbReference>
<evidence type="ECO:0000259" key="2">
    <source>
        <dbReference type="PROSITE" id="PS50948"/>
    </source>
</evidence>
<feature type="domain" description="Apple" evidence="2">
    <location>
        <begin position="22"/>
        <end position="102"/>
    </location>
</feature>
<feature type="domain" description="Apple" evidence="2">
    <location>
        <begin position="219"/>
        <end position="310"/>
    </location>
</feature>
<proteinExistence type="predicted"/>
<dbReference type="AlphaFoldDB" id="A0A1I7TB17"/>
<protein>
    <submittedName>
        <fullName evidence="4">PAN domain protein</fullName>
    </submittedName>
</protein>
<dbReference type="SUPFAM" id="SSF57414">
    <property type="entry name" value="Hairpin loop containing domain-like"/>
    <property type="match status" value="2"/>
</dbReference>
<sequence>MRFVFFLCLANLSVIVNASWQCFNVHPSHAVSNSDAIAELFHVTAGECLNYCISQSAQKGDGCVSVVFHRKFSTCQLYGQDGTQNGAEVVYLEDHDFYIRSSWDGQCQDKVVPSRGYKQNIQQINNFKSRNEPPTAPTIENLPKFDNSDFPKDPNPQVIRDNVRKAPVHFENEILQEIERQQMEDEFDMDYMTTTAAPKKKTHPVIITTFRNPAHNYKCQKDETLSYFLVYGSRLSTKMLPQRLNGVDQSSCLMYCSQNINAIGQNIPCYSLNYEPTNEICEMYGKQIRNESDSALLAIDDEHTFGDKFCIKTKNHCDPETLYPVHLYKKLIKDIIAKVPGLDSKVECLKECIENKECKAVTYKKGMCVLHSVSPSDDSSLLLDGNGKTLVIENGCHVSNRAATDKTESNSESEQPESAWQEWSLCQYGVKGRRMRVRQRECNDCDEDMQVEEC</sequence>
<dbReference type="Pfam" id="PF00024">
    <property type="entry name" value="PAN_1"/>
    <property type="match status" value="2"/>
</dbReference>
<feature type="chain" id="PRO_5009307290" evidence="1">
    <location>
        <begin position="19"/>
        <end position="454"/>
    </location>
</feature>
<dbReference type="STRING" id="1561998.A0A1I7TB17"/>
<evidence type="ECO:0000313" key="4">
    <source>
        <dbReference type="WBParaSite" id="Csp11.Scaffold567.g4185.t1"/>
    </source>
</evidence>